<feature type="transmembrane region" description="Helical" evidence="1">
    <location>
        <begin position="15"/>
        <end position="34"/>
    </location>
</feature>
<dbReference type="AlphaFoldDB" id="A0A1I8ASM2"/>
<protein>
    <submittedName>
        <fullName evidence="3">Transmembrane protein</fullName>
    </submittedName>
</protein>
<sequence>MQKLHGNEVVKSNTMTTYTALITCYLASTSYLPLVRAANLRRIFLPWNLYKTGAADDKRYLSLTNLHKVIEEERDGDRYGEL</sequence>
<keyword evidence="1" id="KW-1133">Transmembrane helix</keyword>
<dbReference type="WBParaSite" id="L893_g8467.t1">
    <property type="protein sequence ID" value="L893_g8467.t1"/>
    <property type="gene ID" value="L893_g8467"/>
</dbReference>
<name>A0A1I8ASM2_9BILA</name>
<evidence type="ECO:0000313" key="3">
    <source>
        <dbReference type="WBParaSite" id="L893_g8467.t1"/>
    </source>
</evidence>
<keyword evidence="2" id="KW-1185">Reference proteome</keyword>
<accession>A0A1I8ASM2</accession>
<organism evidence="2 3">
    <name type="scientific">Steinernema glaseri</name>
    <dbReference type="NCBI Taxonomy" id="37863"/>
    <lineage>
        <taxon>Eukaryota</taxon>
        <taxon>Metazoa</taxon>
        <taxon>Ecdysozoa</taxon>
        <taxon>Nematoda</taxon>
        <taxon>Chromadorea</taxon>
        <taxon>Rhabditida</taxon>
        <taxon>Tylenchina</taxon>
        <taxon>Panagrolaimomorpha</taxon>
        <taxon>Strongyloidoidea</taxon>
        <taxon>Steinernematidae</taxon>
        <taxon>Steinernema</taxon>
    </lineage>
</organism>
<evidence type="ECO:0000256" key="1">
    <source>
        <dbReference type="SAM" id="Phobius"/>
    </source>
</evidence>
<reference evidence="3" key="1">
    <citation type="submission" date="2016-11" db="UniProtKB">
        <authorList>
            <consortium name="WormBaseParasite"/>
        </authorList>
    </citation>
    <scope>IDENTIFICATION</scope>
</reference>
<proteinExistence type="predicted"/>
<dbReference type="Proteomes" id="UP000095287">
    <property type="component" value="Unplaced"/>
</dbReference>
<keyword evidence="1" id="KW-0812">Transmembrane</keyword>
<keyword evidence="1" id="KW-0472">Membrane</keyword>
<evidence type="ECO:0000313" key="2">
    <source>
        <dbReference type="Proteomes" id="UP000095287"/>
    </source>
</evidence>